<dbReference type="SUPFAM" id="SSF56219">
    <property type="entry name" value="DNase I-like"/>
    <property type="match status" value="1"/>
</dbReference>
<reference evidence="1 2" key="1">
    <citation type="submission" date="2023-02" db="EMBL/GenBank/DDBJ databases">
        <title>LHISI_Scaffold_Assembly.</title>
        <authorList>
            <person name="Stuart O.P."/>
            <person name="Cleave R."/>
            <person name="Magrath M.J.L."/>
            <person name="Mikheyev A.S."/>
        </authorList>
    </citation>
    <scope>NUCLEOTIDE SEQUENCE [LARGE SCALE GENOMIC DNA]</scope>
    <source>
        <strain evidence="1">Daus_M_001</strain>
        <tissue evidence="1">Leg muscle</tissue>
    </source>
</reference>
<dbReference type="InterPro" id="IPR036691">
    <property type="entry name" value="Endo/exonu/phosph_ase_sf"/>
</dbReference>
<keyword evidence="2" id="KW-1185">Reference proteome</keyword>
<dbReference type="Gene3D" id="3.60.10.10">
    <property type="entry name" value="Endonuclease/exonuclease/phosphatase"/>
    <property type="match status" value="1"/>
</dbReference>
<sequence>MMNMSISNEPDILNCAFSTLSNHNLTSPSCDDTSTLSVLYLNIRSLRYKLLDVLQLLDELKPKPYVVILSEAWLKDNETIFYNIVGYTKYFSCRNESRGGDLAMHIQDNIPHKIVNCCNTDYYSLWEKIFDHTCKKKFSIGGYYRPPCCCLNSFRVNTNVLIARDFNLNAGKLNDSQFQQYQLVYMSLGLHICNDLPTRITDTSESVIDHLFTNISDKLTISTIDNASSDHNIILAPTS</sequence>
<proteinExistence type="predicted"/>
<name>A0ABQ9GLZ1_9NEOP</name>
<accession>A0ABQ9GLZ1</accession>
<gene>
    <name evidence="1" type="ORF">PR048_026656</name>
</gene>
<evidence type="ECO:0008006" key="3">
    <source>
        <dbReference type="Google" id="ProtNLM"/>
    </source>
</evidence>
<dbReference type="Proteomes" id="UP001159363">
    <property type="component" value="Chromosome 10"/>
</dbReference>
<evidence type="ECO:0000313" key="2">
    <source>
        <dbReference type="Proteomes" id="UP001159363"/>
    </source>
</evidence>
<comment type="caution">
    <text evidence="1">The sequence shown here is derived from an EMBL/GenBank/DDBJ whole genome shotgun (WGS) entry which is preliminary data.</text>
</comment>
<protein>
    <recommendedName>
        <fullName evidence="3">Endonuclease/exonuclease/phosphatase domain-containing protein</fullName>
    </recommendedName>
</protein>
<organism evidence="1 2">
    <name type="scientific">Dryococelus australis</name>
    <dbReference type="NCBI Taxonomy" id="614101"/>
    <lineage>
        <taxon>Eukaryota</taxon>
        <taxon>Metazoa</taxon>
        <taxon>Ecdysozoa</taxon>
        <taxon>Arthropoda</taxon>
        <taxon>Hexapoda</taxon>
        <taxon>Insecta</taxon>
        <taxon>Pterygota</taxon>
        <taxon>Neoptera</taxon>
        <taxon>Polyneoptera</taxon>
        <taxon>Phasmatodea</taxon>
        <taxon>Verophasmatodea</taxon>
        <taxon>Anareolatae</taxon>
        <taxon>Phasmatidae</taxon>
        <taxon>Eurycanthinae</taxon>
        <taxon>Dryococelus</taxon>
    </lineage>
</organism>
<evidence type="ECO:0000313" key="1">
    <source>
        <dbReference type="EMBL" id="KAJ8873040.1"/>
    </source>
</evidence>
<dbReference type="EMBL" id="JARBHB010000011">
    <property type="protein sequence ID" value="KAJ8873040.1"/>
    <property type="molecule type" value="Genomic_DNA"/>
</dbReference>